<protein>
    <submittedName>
        <fullName evidence="1">IucC family-domain-containing protein</fullName>
    </submittedName>
</protein>
<dbReference type="EMBL" id="JAGFNK010000055">
    <property type="protein sequence ID" value="KAI9509795.1"/>
    <property type="molecule type" value="Genomic_DNA"/>
</dbReference>
<name>A0ACC0UDI9_9AGAM</name>
<comment type="caution">
    <text evidence="1">The sequence shown here is derived from an EMBL/GenBank/DDBJ whole genome shotgun (WGS) entry which is preliminary data.</text>
</comment>
<dbReference type="Proteomes" id="UP001207468">
    <property type="component" value="Unassembled WGS sequence"/>
</dbReference>
<proteinExistence type="predicted"/>
<reference evidence="1" key="1">
    <citation type="submission" date="2021-03" db="EMBL/GenBank/DDBJ databases">
        <title>Evolutionary priming and transition to the ectomycorrhizal habit in an iconic lineage of mushroom-forming fungi: is preadaptation a requirement?</title>
        <authorList>
            <consortium name="DOE Joint Genome Institute"/>
            <person name="Looney B.P."/>
            <person name="Miyauchi S."/>
            <person name="Morin E."/>
            <person name="Drula E."/>
            <person name="Courty P.E."/>
            <person name="Chicoki N."/>
            <person name="Fauchery L."/>
            <person name="Kohler A."/>
            <person name="Kuo A."/>
            <person name="LaButti K."/>
            <person name="Pangilinan J."/>
            <person name="Lipzen A."/>
            <person name="Riley R."/>
            <person name="Andreopoulos W."/>
            <person name="He G."/>
            <person name="Johnson J."/>
            <person name="Barry K.W."/>
            <person name="Grigoriev I.V."/>
            <person name="Nagy L."/>
            <person name="Hibbett D."/>
            <person name="Henrissat B."/>
            <person name="Matheny P.B."/>
            <person name="Labbe J."/>
            <person name="Martin A.F."/>
        </authorList>
    </citation>
    <scope>NUCLEOTIDE SEQUENCE</scope>
    <source>
        <strain evidence="1">BPL698</strain>
    </source>
</reference>
<gene>
    <name evidence="1" type="ORF">F5148DRAFT_1184443</name>
</gene>
<keyword evidence="2" id="KW-1185">Reference proteome</keyword>
<accession>A0ACC0UDI9</accession>
<evidence type="ECO:0000313" key="2">
    <source>
        <dbReference type="Proteomes" id="UP001207468"/>
    </source>
</evidence>
<organism evidence="1 2">
    <name type="scientific">Russula earlei</name>
    <dbReference type="NCBI Taxonomy" id="71964"/>
    <lineage>
        <taxon>Eukaryota</taxon>
        <taxon>Fungi</taxon>
        <taxon>Dikarya</taxon>
        <taxon>Basidiomycota</taxon>
        <taxon>Agaricomycotina</taxon>
        <taxon>Agaricomycetes</taxon>
        <taxon>Russulales</taxon>
        <taxon>Russulaceae</taxon>
        <taxon>Russula</taxon>
    </lineage>
</organism>
<evidence type="ECO:0000313" key="1">
    <source>
        <dbReference type="EMBL" id="KAI9509795.1"/>
    </source>
</evidence>
<sequence>MAPLPSSAKRAAFATTARLLSCLVTESLVRAIFIPCRWSDCVGIGVVLKAPISAIPAHNCKSYSPGDVLAIIPLKHVPVIKTDSNDLRGQEIGLLDPGDIFPLVVMTSGAGDGDLNGNELPVRQSDLLSEIRRALSEPGWSFPRSALIKETHDPLILWDSFAAGLDLDPAIRSDISDELASAVRWQAYSYDHPPNAPTLLSPSIDWEQSIVESHPTHPMHMTRQFLSPMPPLTPESYDLTSPRLRLAALPLGSLHVTGDFETLTRPVVDAAARNAGRALDIPQDHIIVPIHELQVPHILDKFKEAKVYQEEFSVPVRAQQSIRSVVLPDILQTTHLKLGVGIKLTSAVRTISPASAYLGPRFSAQVVPALHYDRSLLTVARELASVVHVCPDSDIAKHCSAIVRECHENGSDEARGERLIVCTSLTEIGHAGTDGVTPSVVRVFELDTEDKRVRWLDDFARLFFAAFLPPMLQDGVAFEAHPQNAVARFSLQAPHELRGFVIRDFGGLRVHPPTLLASTGVALDVHRGHSILAETLDDVYTRMYHTMIHNHLQQLVRVLGLHYNGKGWQVIRVRLREAIPPGHALERAWLGEEAKTVAGKCYMRMRLVGAYRFHLHGPFPNLLHYTGTGTGEGLMS</sequence>